<dbReference type="InterPro" id="IPR042293">
    <property type="entry name" value="ARID4"/>
</dbReference>
<dbReference type="Proteomes" id="UP000607653">
    <property type="component" value="Unassembled WGS sequence"/>
</dbReference>
<reference evidence="3 4" key="1">
    <citation type="journal article" date="2020" name="Mol. Biol. Evol.">
        <title>Distinct Expression and Methylation Patterns for Genes with Different Fates following a Single Whole-Genome Duplication in Flowering Plants.</title>
        <authorList>
            <person name="Shi T."/>
            <person name="Rahmani R.S."/>
            <person name="Gugger P.F."/>
            <person name="Wang M."/>
            <person name="Li H."/>
            <person name="Zhang Y."/>
            <person name="Li Z."/>
            <person name="Wang Q."/>
            <person name="Van de Peer Y."/>
            <person name="Marchal K."/>
            <person name="Chen J."/>
        </authorList>
    </citation>
    <scope>NUCLEOTIDE SEQUENCE [LARGE SCALE GENOMIC DNA]</scope>
    <source>
        <tissue evidence="3">Leaf</tissue>
    </source>
</reference>
<feature type="transmembrane region" description="Helical" evidence="2">
    <location>
        <begin position="83"/>
        <end position="103"/>
    </location>
</feature>
<keyword evidence="2" id="KW-1133">Transmembrane helix</keyword>
<dbReference type="EMBL" id="DUZY01000005">
    <property type="protein sequence ID" value="DAD38938.1"/>
    <property type="molecule type" value="Genomic_DNA"/>
</dbReference>
<evidence type="ECO:0000313" key="4">
    <source>
        <dbReference type="Proteomes" id="UP000607653"/>
    </source>
</evidence>
<keyword evidence="2" id="KW-0812">Transmembrane</keyword>
<evidence type="ECO:0008006" key="5">
    <source>
        <dbReference type="Google" id="ProtNLM"/>
    </source>
</evidence>
<dbReference type="PANTHER" id="PTHR46694">
    <property type="entry name" value="AT-RICH INTERACTIVE DOMAIN-CONTAINING PROTEIN 4"/>
    <property type="match status" value="1"/>
</dbReference>
<comment type="caution">
    <text evidence="3">The sequence shown here is derived from an EMBL/GenBank/DDBJ whole genome shotgun (WGS) entry which is preliminary data.</text>
</comment>
<proteinExistence type="predicted"/>
<evidence type="ECO:0000256" key="2">
    <source>
        <dbReference type="SAM" id="Phobius"/>
    </source>
</evidence>
<dbReference type="PANTHER" id="PTHR46694:SF1">
    <property type="entry name" value="AT-RICH INTERACTIVE DOMAIN-CONTAINING PROTEIN 4"/>
    <property type="match status" value="1"/>
</dbReference>
<keyword evidence="2" id="KW-0472">Membrane</keyword>
<dbReference type="AlphaFoldDB" id="A0A822ZBM3"/>
<feature type="transmembrane region" description="Helical" evidence="2">
    <location>
        <begin position="109"/>
        <end position="130"/>
    </location>
</feature>
<organism evidence="3 4">
    <name type="scientific">Nelumbo nucifera</name>
    <name type="common">Sacred lotus</name>
    <dbReference type="NCBI Taxonomy" id="4432"/>
    <lineage>
        <taxon>Eukaryota</taxon>
        <taxon>Viridiplantae</taxon>
        <taxon>Streptophyta</taxon>
        <taxon>Embryophyta</taxon>
        <taxon>Tracheophyta</taxon>
        <taxon>Spermatophyta</taxon>
        <taxon>Magnoliopsida</taxon>
        <taxon>Proteales</taxon>
        <taxon>Nelumbonaceae</taxon>
        <taxon>Nelumbo</taxon>
    </lineage>
</organism>
<sequence length="320" mass="36258">MEIRNDNESTQKHCSFITDRRSLHLFVFWILFENVMSLHRTKATFIGLLEAGRVNEWILTEKLGDALKVKAAKKPRVSIRERLHLLELGVGMLLFLVACYGLAYGKNHYFLYLYLQSLAFFMGVPCVIYWKNTFSRYAACHFRQALLSVVQSSCSHTWDAFQLAHASFRLYCVRNNHVLPTNSHKVSSKVGPRLLGEPPKINIAPPEKEAEEEDEEGSSGSLLAIKVYGDDVNIRFLVCGVPCTLDAFLLGSLEDGLNAILSIENSSLRSKFFTDTESFVILCPLLHSSSKLPNEFSRPQGPKREIKEINPERRVTCPES</sequence>
<name>A0A822ZBM3_NELNU</name>
<evidence type="ECO:0000313" key="3">
    <source>
        <dbReference type="EMBL" id="DAD38938.1"/>
    </source>
</evidence>
<protein>
    <recommendedName>
        <fullName evidence="5">AT-rich interactive domain-containing protein 4-like</fullName>
    </recommendedName>
</protein>
<keyword evidence="4" id="KW-1185">Reference proteome</keyword>
<evidence type="ECO:0000256" key="1">
    <source>
        <dbReference type="SAM" id="MobiDB-lite"/>
    </source>
</evidence>
<feature type="compositionally biased region" description="Basic and acidic residues" evidence="1">
    <location>
        <begin position="302"/>
        <end position="320"/>
    </location>
</feature>
<gene>
    <name evidence="3" type="ORF">HUJ06_013260</name>
</gene>
<feature type="region of interest" description="Disordered" evidence="1">
    <location>
        <begin position="294"/>
        <end position="320"/>
    </location>
</feature>
<accession>A0A822ZBM3</accession>